<evidence type="ECO:0000313" key="3">
    <source>
        <dbReference type="EMBL" id="VDL99556.1"/>
    </source>
</evidence>
<feature type="compositionally biased region" description="Basic residues" evidence="1">
    <location>
        <begin position="102"/>
        <end position="112"/>
    </location>
</feature>
<evidence type="ECO:0000256" key="1">
    <source>
        <dbReference type="SAM" id="MobiDB-lite"/>
    </source>
</evidence>
<accession>A0A3P7D339</accession>
<protein>
    <submittedName>
        <fullName evidence="3">Uncharacterized protein</fullName>
    </submittedName>
</protein>
<keyword evidence="2" id="KW-0732">Signal</keyword>
<sequence length="245" mass="26743">MVADVHVIVVKPVLVLTACACKDFEVSGMDDISQLTPSCLRGGVIIWSMQIAQIKTSKPHLEDDEAVIPPIIGIADRLCYQHVLSISPSDENNVQQLPAPRPRVHPHSLPPRRKAEEGVGQQETVFRKGAVLALGRVQAIEDNAGEDLSSDFQQRDTCVVVAELAVLLLLVEVDNSGMLVNLSKDRIRARCFPTGELLHGFDGFLERGREIKVGVDFHFKQSIDGTQTGSSAKGRLFKTATTLSL</sequence>
<dbReference type="Proteomes" id="UP000275846">
    <property type="component" value="Unassembled WGS sequence"/>
</dbReference>
<evidence type="ECO:0000256" key="2">
    <source>
        <dbReference type="SAM" id="SignalP"/>
    </source>
</evidence>
<feature type="region of interest" description="Disordered" evidence="1">
    <location>
        <begin position="91"/>
        <end position="121"/>
    </location>
</feature>
<proteinExistence type="predicted"/>
<keyword evidence="4" id="KW-1185">Reference proteome</keyword>
<feature type="chain" id="PRO_5018031063" evidence="2">
    <location>
        <begin position="21"/>
        <end position="245"/>
    </location>
</feature>
<feature type="signal peptide" evidence="2">
    <location>
        <begin position="1"/>
        <end position="20"/>
    </location>
</feature>
<evidence type="ECO:0000313" key="4">
    <source>
        <dbReference type="Proteomes" id="UP000275846"/>
    </source>
</evidence>
<reference evidence="3 4" key="1">
    <citation type="submission" date="2018-11" db="EMBL/GenBank/DDBJ databases">
        <authorList>
            <consortium name="Pathogen Informatics"/>
        </authorList>
    </citation>
    <scope>NUCLEOTIDE SEQUENCE [LARGE SCALE GENOMIC DNA]</scope>
    <source>
        <strain evidence="3 4">NST_G2</strain>
    </source>
</reference>
<name>A0A3P7D339_SCHSO</name>
<dbReference type="AlphaFoldDB" id="A0A3P7D339"/>
<organism evidence="3 4">
    <name type="scientific">Schistocephalus solidus</name>
    <name type="common">Tapeworm</name>
    <dbReference type="NCBI Taxonomy" id="70667"/>
    <lineage>
        <taxon>Eukaryota</taxon>
        <taxon>Metazoa</taxon>
        <taxon>Spiralia</taxon>
        <taxon>Lophotrochozoa</taxon>
        <taxon>Platyhelminthes</taxon>
        <taxon>Cestoda</taxon>
        <taxon>Eucestoda</taxon>
        <taxon>Diphyllobothriidea</taxon>
        <taxon>Diphyllobothriidae</taxon>
        <taxon>Schistocephalus</taxon>
    </lineage>
</organism>
<dbReference type="EMBL" id="UYSU01037860">
    <property type="protein sequence ID" value="VDL99556.1"/>
    <property type="molecule type" value="Genomic_DNA"/>
</dbReference>
<gene>
    <name evidence="3" type="ORF">SSLN_LOCUS13171</name>
</gene>